<accession>A0A2W5QAL4</accession>
<evidence type="ECO:0000256" key="5">
    <source>
        <dbReference type="ARBA" id="ARBA00022989"/>
    </source>
</evidence>
<organism evidence="8 9">
    <name type="scientific">Variovorax paradoxus</name>
    <dbReference type="NCBI Taxonomy" id="34073"/>
    <lineage>
        <taxon>Bacteria</taxon>
        <taxon>Pseudomonadati</taxon>
        <taxon>Pseudomonadota</taxon>
        <taxon>Betaproteobacteria</taxon>
        <taxon>Burkholderiales</taxon>
        <taxon>Comamonadaceae</taxon>
        <taxon>Variovorax</taxon>
    </lineage>
</organism>
<dbReference type="InterPro" id="IPR032808">
    <property type="entry name" value="DoxX"/>
</dbReference>
<dbReference type="AlphaFoldDB" id="A0A2W5QAL4"/>
<dbReference type="Proteomes" id="UP000249135">
    <property type="component" value="Unassembled WGS sequence"/>
</dbReference>
<dbReference type="GO" id="GO:0005886">
    <property type="term" value="C:plasma membrane"/>
    <property type="evidence" value="ECO:0007669"/>
    <property type="project" value="UniProtKB-SubCell"/>
</dbReference>
<evidence type="ECO:0000256" key="4">
    <source>
        <dbReference type="ARBA" id="ARBA00022692"/>
    </source>
</evidence>
<dbReference type="PANTHER" id="PTHR33452">
    <property type="entry name" value="OXIDOREDUCTASE CATD-RELATED"/>
    <property type="match status" value="1"/>
</dbReference>
<feature type="transmembrane region" description="Helical" evidence="7">
    <location>
        <begin position="53"/>
        <end position="73"/>
    </location>
</feature>
<evidence type="ECO:0000256" key="6">
    <source>
        <dbReference type="ARBA" id="ARBA00023136"/>
    </source>
</evidence>
<comment type="subcellular location">
    <subcellularLocation>
        <location evidence="1">Cell membrane</location>
        <topology evidence="1">Multi-pass membrane protein</topology>
    </subcellularLocation>
</comment>
<dbReference type="PANTHER" id="PTHR33452:SF1">
    <property type="entry name" value="INNER MEMBRANE PROTEIN YPHA-RELATED"/>
    <property type="match status" value="1"/>
</dbReference>
<keyword evidence="5 7" id="KW-1133">Transmembrane helix</keyword>
<evidence type="ECO:0000313" key="8">
    <source>
        <dbReference type="EMBL" id="PZQ74416.1"/>
    </source>
</evidence>
<feature type="transmembrane region" description="Helical" evidence="7">
    <location>
        <begin position="80"/>
        <end position="100"/>
    </location>
</feature>
<proteinExistence type="inferred from homology"/>
<name>A0A2W5QAL4_VARPD</name>
<protein>
    <submittedName>
        <fullName evidence="8">DoxX family protein</fullName>
    </submittedName>
</protein>
<feature type="transmembrane region" description="Helical" evidence="7">
    <location>
        <begin position="15"/>
        <end position="33"/>
    </location>
</feature>
<dbReference type="InterPro" id="IPR051907">
    <property type="entry name" value="DoxX-like_oxidoreductase"/>
</dbReference>
<dbReference type="Pfam" id="PF07681">
    <property type="entry name" value="DoxX"/>
    <property type="match status" value="1"/>
</dbReference>
<keyword evidence="6 7" id="KW-0472">Membrane</keyword>
<keyword evidence="4 7" id="KW-0812">Transmembrane</keyword>
<feature type="transmembrane region" description="Helical" evidence="7">
    <location>
        <begin position="112"/>
        <end position="130"/>
    </location>
</feature>
<evidence type="ECO:0000256" key="7">
    <source>
        <dbReference type="SAM" id="Phobius"/>
    </source>
</evidence>
<evidence type="ECO:0000256" key="3">
    <source>
        <dbReference type="ARBA" id="ARBA00022475"/>
    </source>
</evidence>
<comment type="caution">
    <text evidence="8">The sequence shown here is derived from an EMBL/GenBank/DDBJ whole genome shotgun (WGS) entry which is preliminary data.</text>
</comment>
<keyword evidence="3" id="KW-1003">Cell membrane</keyword>
<evidence type="ECO:0000256" key="2">
    <source>
        <dbReference type="ARBA" id="ARBA00006679"/>
    </source>
</evidence>
<evidence type="ECO:0000256" key="1">
    <source>
        <dbReference type="ARBA" id="ARBA00004651"/>
    </source>
</evidence>
<sequence>MAITNTSTTTPTQDGAALIGRILIALLFVPAGWNKLMGFAGTAGYFTKIGVPLPEVAVVVAIVCELLVALLFLVGFKTRLMAIILAVFTVATAFLGHAYWNAPPEMLMAQQINFYKNLAIAGGLLAFFAFGPGRFSIDKR</sequence>
<reference evidence="8 9" key="1">
    <citation type="submission" date="2017-08" db="EMBL/GenBank/DDBJ databases">
        <title>Infants hospitalized years apart are colonized by the same room-sourced microbial strains.</title>
        <authorList>
            <person name="Brooks B."/>
            <person name="Olm M.R."/>
            <person name="Firek B.A."/>
            <person name="Baker R."/>
            <person name="Thomas B.C."/>
            <person name="Morowitz M.J."/>
            <person name="Banfield J.F."/>
        </authorList>
    </citation>
    <scope>NUCLEOTIDE SEQUENCE [LARGE SCALE GENOMIC DNA]</scope>
    <source>
        <strain evidence="8">S2_005_003_R2_41</strain>
    </source>
</reference>
<gene>
    <name evidence="8" type="ORF">DI563_12355</name>
</gene>
<dbReference type="EMBL" id="QFPP01000131">
    <property type="protein sequence ID" value="PZQ74416.1"/>
    <property type="molecule type" value="Genomic_DNA"/>
</dbReference>
<evidence type="ECO:0000313" key="9">
    <source>
        <dbReference type="Proteomes" id="UP000249135"/>
    </source>
</evidence>
<comment type="similarity">
    <text evidence="2">Belongs to the DoxX family.</text>
</comment>